<comment type="caution">
    <text evidence="1">The sequence shown here is derived from an EMBL/GenBank/DDBJ whole genome shotgun (WGS) entry which is preliminary data.</text>
</comment>
<dbReference type="EMBL" id="JALJOV010002066">
    <property type="protein sequence ID" value="KAK9835248.1"/>
    <property type="molecule type" value="Genomic_DNA"/>
</dbReference>
<accession>A0AAW1RNL8</accession>
<reference evidence="1 2" key="1">
    <citation type="journal article" date="2024" name="Nat. Commun.">
        <title>Phylogenomics reveals the evolutionary origins of lichenization in chlorophyte algae.</title>
        <authorList>
            <person name="Puginier C."/>
            <person name="Libourel C."/>
            <person name="Otte J."/>
            <person name="Skaloud P."/>
            <person name="Haon M."/>
            <person name="Grisel S."/>
            <person name="Petersen M."/>
            <person name="Berrin J.G."/>
            <person name="Delaux P.M."/>
            <person name="Dal Grande F."/>
            <person name="Keller J."/>
        </authorList>
    </citation>
    <scope>NUCLEOTIDE SEQUENCE [LARGE SCALE GENOMIC DNA]</scope>
    <source>
        <strain evidence="1 2">SAG 2523</strain>
    </source>
</reference>
<dbReference type="AlphaFoldDB" id="A0AAW1RNL8"/>
<name>A0AAW1RNL8_9CHLO</name>
<protein>
    <submittedName>
        <fullName evidence="1">Uncharacterized protein</fullName>
    </submittedName>
</protein>
<keyword evidence="2" id="KW-1185">Reference proteome</keyword>
<organism evidence="1 2">
    <name type="scientific">Apatococcus fuscideae</name>
    <dbReference type="NCBI Taxonomy" id="2026836"/>
    <lineage>
        <taxon>Eukaryota</taxon>
        <taxon>Viridiplantae</taxon>
        <taxon>Chlorophyta</taxon>
        <taxon>core chlorophytes</taxon>
        <taxon>Trebouxiophyceae</taxon>
        <taxon>Chlorellales</taxon>
        <taxon>Chlorellaceae</taxon>
        <taxon>Apatococcus</taxon>
    </lineage>
</organism>
<evidence type="ECO:0000313" key="2">
    <source>
        <dbReference type="Proteomes" id="UP001485043"/>
    </source>
</evidence>
<evidence type="ECO:0000313" key="1">
    <source>
        <dbReference type="EMBL" id="KAK9835248.1"/>
    </source>
</evidence>
<dbReference type="Proteomes" id="UP001485043">
    <property type="component" value="Unassembled WGS sequence"/>
</dbReference>
<gene>
    <name evidence="1" type="ORF">WJX84_006031</name>
</gene>
<sequence>MEDPAGVVTLSSLEKHDHDTLHNALGIASDREAPSATPAPMDADRLAGAVGQVVTVSKVQKGGGSVSLLRVDSSCSSYSAASK</sequence>
<proteinExistence type="predicted"/>